<gene>
    <name evidence="1" type="ORF">INH39_25565</name>
</gene>
<organism evidence="1 2">
    <name type="scientific">Massilia violaceinigra</name>
    <dbReference type="NCBI Taxonomy" id="2045208"/>
    <lineage>
        <taxon>Bacteria</taxon>
        <taxon>Pseudomonadati</taxon>
        <taxon>Pseudomonadota</taxon>
        <taxon>Betaproteobacteria</taxon>
        <taxon>Burkholderiales</taxon>
        <taxon>Oxalobacteraceae</taxon>
        <taxon>Telluria group</taxon>
        <taxon>Massilia</taxon>
    </lineage>
</organism>
<dbReference type="RefSeq" id="WP_243489926.1">
    <property type="nucleotide sequence ID" value="NZ_CP063361.1"/>
</dbReference>
<keyword evidence="2" id="KW-1185">Reference proteome</keyword>
<dbReference type="Pfam" id="PF17236">
    <property type="entry name" value="SU10_MCP"/>
    <property type="match status" value="1"/>
</dbReference>
<protein>
    <submittedName>
        <fullName evidence="1">DUF5309 domain-containing protein</fullName>
    </submittedName>
</protein>
<evidence type="ECO:0000313" key="2">
    <source>
        <dbReference type="Proteomes" id="UP000831532"/>
    </source>
</evidence>
<sequence>MAAPTNTYTSTSAIGNREDLTDIIDRITPTETPFYSMISKTKASNTLHEWQTQALRAGQDNAQAEGDDTIATAVTPQVRLGNRTQILKEAASVTGTQEVVDKAGSKSEMMKQMALKSAEMKLDIEYALTRNSVAATSPRKMRGLPGWAVAANVSSGAGYVAPNYVTNVAQTDGTQRAFTEAMLKDTAQKCYTAGGRPTVLMMGSTQKQTFSTFTGNATRQKDAEDKRLVASIDVYVSDFGTFKAVVNLQQRSRDIWLLQSDKWAFAVLRPWQKTDLAKTGDSDRKQILLEATLECINPAANGAVLDVL</sequence>
<name>A0ABY4A204_9BURK</name>
<dbReference type="EMBL" id="CP063361">
    <property type="protein sequence ID" value="UOD28780.1"/>
    <property type="molecule type" value="Genomic_DNA"/>
</dbReference>
<reference evidence="1 2" key="1">
    <citation type="submission" date="2020-10" db="EMBL/GenBank/DDBJ databases">
        <title>Genome analysis of Massilia species.</title>
        <authorList>
            <person name="Jung D.-H."/>
        </authorList>
    </citation>
    <scope>NUCLEOTIDE SEQUENCE [LARGE SCALE GENOMIC DNA]</scope>
    <source>
        <strain evidence="2">sipir</strain>
    </source>
</reference>
<dbReference type="Proteomes" id="UP000831532">
    <property type="component" value="Chromosome"/>
</dbReference>
<proteinExistence type="predicted"/>
<accession>A0ABY4A204</accession>
<evidence type="ECO:0000313" key="1">
    <source>
        <dbReference type="EMBL" id="UOD28780.1"/>
    </source>
</evidence>
<dbReference type="InterPro" id="IPR035198">
    <property type="entry name" value="SU10_MCP"/>
</dbReference>